<sequence>MNKRALGALATAAAIACVLTAAPTASAAEVPPGCDKGYFCIYSGDSGTGRLVLKSDGNWSGRVTGQSIFNNGAPLPGLDHIQVEWKGIGSGSECVHHYPGPGHYGLNFQHDAVINKVTWRGEC</sequence>
<dbReference type="Proteomes" id="UP001500403">
    <property type="component" value="Unassembled WGS sequence"/>
</dbReference>
<evidence type="ECO:0000313" key="3">
    <source>
        <dbReference type="Proteomes" id="UP001500403"/>
    </source>
</evidence>
<evidence type="ECO:0000256" key="1">
    <source>
        <dbReference type="SAM" id="SignalP"/>
    </source>
</evidence>
<gene>
    <name evidence="2" type="ORF">GCM10010446_20030</name>
</gene>
<feature type="chain" id="PRO_5046726129" description="Peptidase inhibitor family I36" evidence="1">
    <location>
        <begin position="28"/>
        <end position="123"/>
    </location>
</feature>
<dbReference type="EMBL" id="BAAAUD010000020">
    <property type="protein sequence ID" value="GAA2935084.1"/>
    <property type="molecule type" value="Genomic_DNA"/>
</dbReference>
<evidence type="ECO:0000313" key="2">
    <source>
        <dbReference type="EMBL" id="GAA2935084.1"/>
    </source>
</evidence>
<reference evidence="2 3" key="1">
    <citation type="journal article" date="2019" name="Int. J. Syst. Evol. Microbiol.">
        <title>The Global Catalogue of Microorganisms (GCM) 10K type strain sequencing project: providing services to taxonomists for standard genome sequencing and annotation.</title>
        <authorList>
            <consortium name="The Broad Institute Genomics Platform"/>
            <consortium name="The Broad Institute Genome Sequencing Center for Infectious Disease"/>
            <person name="Wu L."/>
            <person name="Ma J."/>
        </authorList>
    </citation>
    <scope>NUCLEOTIDE SEQUENCE [LARGE SCALE GENOMIC DNA]</scope>
    <source>
        <strain evidence="2 3">JCM 9088</strain>
    </source>
</reference>
<feature type="signal peptide" evidence="1">
    <location>
        <begin position="1"/>
        <end position="27"/>
    </location>
</feature>
<accession>A0ABN3X2G9</accession>
<dbReference type="Pfam" id="PF03995">
    <property type="entry name" value="Inhibitor_I36"/>
    <property type="match status" value="1"/>
</dbReference>
<dbReference type="PROSITE" id="PS51257">
    <property type="entry name" value="PROKAR_LIPOPROTEIN"/>
    <property type="match status" value="1"/>
</dbReference>
<keyword evidence="1" id="KW-0732">Signal</keyword>
<organism evidence="2 3">
    <name type="scientific">Streptomyces enissocaesilis</name>
    <dbReference type="NCBI Taxonomy" id="332589"/>
    <lineage>
        <taxon>Bacteria</taxon>
        <taxon>Bacillati</taxon>
        <taxon>Actinomycetota</taxon>
        <taxon>Actinomycetes</taxon>
        <taxon>Kitasatosporales</taxon>
        <taxon>Streptomycetaceae</taxon>
        <taxon>Streptomyces</taxon>
        <taxon>Streptomyces rochei group</taxon>
    </lineage>
</organism>
<dbReference type="RefSeq" id="WP_344493565.1">
    <property type="nucleotide sequence ID" value="NZ_BAAAUD010000020.1"/>
</dbReference>
<keyword evidence="3" id="KW-1185">Reference proteome</keyword>
<name>A0ABN3X2G9_9ACTN</name>
<proteinExistence type="predicted"/>
<evidence type="ECO:0008006" key="4">
    <source>
        <dbReference type="Google" id="ProtNLM"/>
    </source>
</evidence>
<protein>
    <recommendedName>
        <fullName evidence="4">Peptidase inhibitor family I36</fullName>
    </recommendedName>
</protein>
<comment type="caution">
    <text evidence="2">The sequence shown here is derived from an EMBL/GenBank/DDBJ whole genome shotgun (WGS) entry which is preliminary data.</text>
</comment>